<dbReference type="Gene3D" id="3.40.50.720">
    <property type="entry name" value="NAD(P)-binding Rossmann-like Domain"/>
    <property type="match status" value="1"/>
</dbReference>
<dbReference type="Proteomes" id="UP000004947">
    <property type="component" value="Unassembled WGS sequence"/>
</dbReference>
<protein>
    <submittedName>
        <fullName evidence="2">UBA/THIF-type NAD/FAD binding fold protein</fullName>
    </submittedName>
</protein>
<dbReference type="CDD" id="cd00755">
    <property type="entry name" value="YgdL_like"/>
    <property type="match status" value="1"/>
</dbReference>
<dbReference type="PANTHER" id="PTHR43267">
    <property type="entry name" value="TRNA THREONYLCARBAMOYLADENOSINE DEHYDRATASE"/>
    <property type="match status" value="1"/>
</dbReference>
<dbReference type="OrthoDB" id="9804150at2"/>
<dbReference type="GO" id="GO:0061504">
    <property type="term" value="P:cyclic threonylcarbamoyladenosine biosynthetic process"/>
    <property type="evidence" value="ECO:0007669"/>
    <property type="project" value="TreeGrafter"/>
</dbReference>
<sequence length="263" mass="29198">MELEIGSFEHRFSGIQRLYGKAGAEAVRKAHVLVVGVGGVGCWAVEALARTGIGQLTLVDWDDVCFSNSNRQLQAMTGMAGKAKVDILKERIALINPECQVHAVRDFYTKDNADDIFTHDFDYVVDAIDSLSPKCHLIAECRKRKIGLVVSGSAGGRLDPSRIEVEDLSRTKYDPLLARVRKKLRNEYGFTRYEKKKFKVEAVYTQELPVLPEACEVGEVEEGESRNLDCRSGYGTATFITGVIGFMMSERAVAGILKKTKEK</sequence>
<dbReference type="eggNOG" id="COG1179">
    <property type="taxonomic scope" value="Bacteria"/>
</dbReference>
<evidence type="ECO:0000259" key="1">
    <source>
        <dbReference type="Pfam" id="PF00899"/>
    </source>
</evidence>
<dbReference type="GO" id="GO:0008641">
    <property type="term" value="F:ubiquitin-like modifier activating enzyme activity"/>
    <property type="evidence" value="ECO:0007669"/>
    <property type="project" value="InterPro"/>
</dbReference>
<dbReference type="SUPFAM" id="SSF69572">
    <property type="entry name" value="Activating enzymes of the ubiquitin-like proteins"/>
    <property type="match status" value="1"/>
</dbReference>
<dbReference type="InterPro" id="IPR000594">
    <property type="entry name" value="ThiF_NAD_FAD-bd"/>
</dbReference>
<dbReference type="Pfam" id="PF00899">
    <property type="entry name" value="ThiF"/>
    <property type="match status" value="1"/>
</dbReference>
<reference evidence="2 3" key="1">
    <citation type="journal article" date="2010" name="J. Bacteriol.">
        <title>Genome sequence of Lentisphaera araneosa HTCC2155T, the type species of the order Lentisphaerales in the phylum Lentisphaerae.</title>
        <authorList>
            <person name="Thrash J.C."/>
            <person name="Cho J.C."/>
            <person name="Vergin K.L."/>
            <person name="Morris R.M."/>
            <person name="Giovannoni S.J."/>
        </authorList>
    </citation>
    <scope>NUCLEOTIDE SEQUENCE [LARGE SCALE GENOMIC DNA]</scope>
    <source>
        <strain evidence="2 3">HTCC2155</strain>
    </source>
</reference>
<keyword evidence="3" id="KW-1185">Reference proteome</keyword>
<dbReference type="RefSeq" id="WP_007279620.1">
    <property type="nucleotide sequence ID" value="NZ_ABCK01000015.1"/>
</dbReference>
<evidence type="ECO:0000313" key="2">
    <source>
        <dbReference type="EMBL" id="EDM26569.1"/>
    </source>
</evidence>
<organism evidence="2 3">
    <name type="scientific">Lentisphaera araneosa HTCC2155</name>
    <dbReference type="NCBI Taxonomy" id="313628"/>
    <lineage>
        <taxon>Bacteria</taxon>
        <taxon>Pseudomonadati</taxon>
        <taxon>Lentisphaerota</taxon>
        <taxon>Lentisphaeria</taxon>
        <taxon>Lentisphaerales</taxon>
        <taxon>Lentisphaeraceae</taxon>
        <taxon>Lentisphaera</taxon>
    </lineage>
</organism>
<dbReference type="AlphaFoldDB" id="A6DP37"/>
<gene>
    <name evidence="2" type="ORF">LNTAR_02137</name>
</gene>
<dbReference type="EMBL" id="ABCK01000015">
    <property type="protein sequence ID" value="EDM26569.1"/>
    <property type="molecule type" value="Genomic_DNA"/>
</dbReference>
<comment type="caution">
    <text evidence="2">The sequence shown here is derived from an EMBL/GenBank/DDBJ whole genome shotgun (WGS) entry which is preliminary data.</text>
</comment>
<dbReference type="GO" id="GO:0061503">
    <property type="term" value="F:tRNA threonylcarbamoyladenosine dehydratase"/>
    <property type="evidence" value="ECO:0007669"/>
    <property type="project" value="TreeGrafter"/>
</dbReference>
<dbReference type="InterPro" id="IPR035985">
    <property type="entry name" value="Ubiquitin-activating_enz"/>
</dbReference>
<dbReference type="InterPro" id="IPR045886">
    <property type="entry name" value="ThiF/MoeB/HesA"/>
</dbReference>
<proteinExistence type="predicted"/>
<evidence type="ECO:0000313" key="3">
    <source>
        <dbReference type="Proteomes" id="UP000004947"/>
    </source>
</evidence>
<dbReference type="PANTHER" id="PTHR43267:SF1">
    <property type="entry name" value="TRNA THREONYLCARBAMOYLADENOSINE DEHYDRATASE"/>
    <property type="match status" value="1"/>
</dbReference>
<feature type="domain" description="THIF-type NAD/FAD binding fold" evidence="1">
    <location>
        <begin position="17"/>
        <end position="259"/>
    </location>
</feature>
<name>A6DP37_9BACT</name>
<accession>A6DP37</accession>
<dbReference type="STRING" id="313628.LNTAR_02137"/>